<dbReference type="InterPro" id="IPR039448">
    <property type="entry name" value="Beta_helix"/>
</dbReference>
<dbReference type="RefSeq" id="WP_363797193.1">
    <property type="nucleotide sequence ID" value="NZ_CP159925.1"/>
</dbReference>
<dbReference type="Pfam" id="PF13229">
    <property type="entry name" value="Beta_helix"/>
    <property type="match status" value="1"/>
</dbReference>
<name>A0AAU8MPX4_9GAMM</name>
<evidence type="ECO:0000259" key="2">
    <source>
        <dbReference type="Pfam" id="PF13229"/>
    </source>
</evidence>
<evidence type="ECO:0000256" key="1">
    <source>
        <dbReference type="SAM" id="SignalP"/>
    </source>
</evidence>
<feature type="domain" description="Right handed beta helix" evidence="2">
    <location>
        <begin position="77"/>
        <end position="226"/>
    </location>
</feature>
<dbReference type="SMART" id="SM00710">
    <property type="entry name" value="PbH1"/>
    <property type="match status" value="4"/>
</dbReference>
<protein>
    <submittedName>
        <fullName evidence="3">Right-handed parallel beta-helix repeat-containing protein</fullName>
    </submittedName>
</protein>
<accession>A0AAU8MPX4</accession>
<dbReference type="InterPro" id="IPR006626">
    <property type="entry name" value="PbH1"/>
</dbReference>
<evidence type="ECO:0000313" key="3">
    <source>
        <dbReference type="EMBL" id="XCO74347.1"/>
    </source>
</evidence>
<dbReference type="InterPro" id="IPR011050">
    <property type="entry name" value="Pectin_lyase_fold/virulence"/>
</dbReference>
<proteinExistence type="predicted"/>
<dbReference type="Gene3D" id="2.160.20.10">
    <property type="entry name" value="Single-stranded right-handed beta-helix, Pectin lyase-like"/>
    <property type="match status" value="1"/>
</dbReference>
<gene>
    <name evidence="3" type="ORF">ABU614_18485</name>
</gene>
<feature type="signal peptide" evidence="1">
    <location>
        <begin position="1"/>
        <end position="22"/>
    </location>
</feature>
<dbReference type="PROSITE" id="PS51257">
    <property type="entry name" value="PROKAR_LIPOPROTEIN"/>
    <property type="match status" value="1"/>
</dbReference>
<dbReference type="AlphaFoldDB" id="A0AAU8MPX4"/>
<dbReference type="SUPFAM" id="SSF51126">
    <property type="entry name" value="Pectin lyase-like"/>
    <property type="match status" value="1"/>
</dbReference>
<dbReference type="InterPro" id="IPR012334">
    <property type="entry name" value="Pectin_lyas_fold"/>
</dbReference>
<dbReference type="EMBL" id="CP159925">
    <property type="protein sequence ID" value="XCO74347.1"/>
    <property type="molecule type" value="Genomic_DNA"/>
</dbReference>
<reference evidence="3" key="1">
    <citation type="submission" date="2024-06" db="EMBL/GenBank/DDBJ databases">
        <authorList>
            <person name="Li S."/>
        </authorList>
    </citation>
    <scope>NUCLEOTIDE SEQUENCE</scope>
    <source>
        <strain evidence="3">SR10</strain>
    </source>
</reference>
<organism evidence="3">
    <name type="scientific">Lysobacter firmicutimachus</name>
    <dbReference type="NCBI Taxonomy" id="1792846"/>
    <lineage>
        <taxon>Bacteria</taxon>
        <taxon>Pseudomonadati</taxon>
        <taxon>Pseudomonadota</taxon>
        <taxon>Gammaproteobacteria</taxon>
        <taxon>Lysobacterales</taxon>
        <taxon>Lysobacteraceae</taxon>
        <taxon>Lysobacter</taxon>
    </lineage>
</organism>
<sequence>MRIVSRAGFALAAVFASASAVACDFVLQPDQRDIYAPGKYCLFADRDLPIEIRSDDVELDCRGRLLGNGAGSSWDAAVTIAPRRGVTVRNCRIEQWPRGVYVDRASDTQIVNNTVLRPQSVGVLVQGNDLAEGDGVRLIGNRIANYGNQGALQPVTAIRLQGANRLEAVNNVVAGFGGEGVVHVEHSADVRLTGNQVLDFESGVGSAFYLDRYSPRTRLVHNTVTALRPYNVRGIEGDGVRDATCIENVFVNTTPSNLEQCASKRNNIEQLSPSVP</sequence>
<feature type="chain" id="PRO_5044009275" evidence="1">
    <location>
        <begin position="23"/>
        <end position="276"/>
    </location>
</feature>
<keyword evidence="1" id="KW-0732">Signal</keyword>